<dbReference type="Proteomes" id="UP001241758">
    <property type="component" value="Unassembled WGS sequence"/>
</dbReference>
<sequence length="180" mass="17817">MITVLALSGCATGSSPSAAGPASSPRPTAVAGSSPAVPAPSAGTAIALGDYDAARDSAADIGKALAAAKKSGRNVLIDFGADWCLDCRVLTELSTDPSVAAQLTKGYEVVSVDVGEFDRNLDVAADWGVNLRSSGIPALVVLSPAGKVKVATNDGSFAGASSMAPADVSAFLTRWAPAAP</sequence>
<dbReference type="Gene3D" id="3.40.30.10">
    <property type="entry name" value="Glutaredoxin"/>
    <property type="match status" value="1"/>
</dbReference>
<name>A0ABT6WXP9_9ACTN</name>
<dbReference type="SUPFAM" id="SSF52833">
    <property type="entry name" value="Thioredoxin-like"/>
    <property type="match status" value="1"/>
</dbReference>
<evidence type="ECO:0000256" key="1">
    <source>
        <dbReference type="SAM" id="MobiDB-lite"/>
    </source>
</evidence>
<dbReference type="InterPro" id="IPR036249">
    <property type="entry name" value="Thioredoxin-like_sf"/>
</dbReference>
<proteinExistence type="predicted"/>
<dbReference type="EMBL" id="JASCTH010000034">
    <property type="protein sequence ID" value="MDI6104522.1"/>
    <property type="molecule type" value="Genomic_DNA"/>
</dbReference>
<evidence type="ECO:0000313" key="3">
    <source>
        <dbReference type="EMBL" id="MDI6104522.1"/>
    </source>
</evidence>
<keyword evidence="4" id="KW-1185">Reference proteome</keyword>
<evidence type="ECO:0000313" key="4">
    <source>
        <dbReference type="Proteomes" id="UP001241758"/>
    </source>
</evidence>
<gene>
    <name evidence="3" type="ORF">QLQ12_38625</name>
</gene>
<dbReference type="InterPro" id="IPR013766">
    <property type="entry name" value="Thioredoxin_domain"/>
</dbReference>
<protein>
    <submittedName>
        <fullName evidence="3">Thioredoxin family protein</fullName>
    </submittedName>
</protein>
<feature type="region of interest" description="Disordered" evidence="1">
    <location>
        <begin position="11"/>
        <end position="38"/>
    </location>
</feature>
<dbReference type="PROSITE" id="PS51352">
    <property type="entry name" value="THIOREDOXIN_2"/>
    <property type="match status" value="1"/>
</dbReference>
<comment type="caution">
    <text evidence="3">The sequence shown here is derived from an EMBL/GenBank/DDBJ whole genome shotgun (WGS) entry which is preliminary data.</text>
</comment>
<reference evidence="3 4" key="1">
    <citation type="submission" date="2023-05" db="EMBL/GenBank/DDBJ databases">
        <title>Actinoplanes sp. NEAU-A12 genome sequencing.</title>
        <authorList>
            <person name="Wang Z.-S."/>
        </authorList>
    </citation>
    <scope>NUCLEOTIDE SEQUENCE [LARGE SCALE GENOMIC DNA]</scope>
    <source>
        <strain evidence="3 4">NEAU-A12</strain>
    </source>
</reference>
<dbReference type="Pfam" id="PF13899">
    <property type="entry name" value="Thioredoxin_7"/>
    <property type="match status" value="1"/>
</dbReference>
<evidence type="ECO:0000259" key="2">
    <source>
        <dbReference type="PROSITE" id="PS51352"/>
    </source>
</evidence>
<feature type="domain" description="Thioredoxin" evidence="2">
    <location>
        <begin position="33"/>
        <end position="177"/>
    </location>
</feature>
<organism evidence="3 4">
    <name type="scientific">Actinoplanes sandaracinus</name>
    <dbReference type="NCBI Taxonomy" id="3045177"/>
    <lineage>
        <taxon>Bacteria</taxon>
        <taxon>Bacillati</taxon>
        <taxon>Actinomycetota</taxon>
        <taxon>Actinomycetes</taxon>
        <taxon>Micromonosporales</taxon>
        <taxon>Micromonosporaceae</taxon>
        <taxon>Actinoplanes</taxon>
    </lineage>
</organism>
<accession>A0ABT6WXP9</accession>